<dbReference type="AlphaFoldDB" id="A0A1G2T6V4"/>
<evidence type="ECO:0000256" key="2">
    <source>
        <dbReference type="ARBA" id="ARBA00023186"/>
    </source>
</evidence>
<feature type="coiled-coil region" evidence="5">
    <location>
        <begin position="36"/>
        <end position="63"/>
    </location>
</feature>
<feature type="compositionally biased region" description="Acidic residues" evidence="6">
    <location>
        <begin position="12"/>
        <end position="23"/>
    </location>
</feature>
<dbReference type="PANTHER" id="PTHR21237:SF23">
    <property type="entry name" value="GRPE PROTEIN HOMOLOG, MITOCHONDRIAL"/>
    <property type="match status" value="1"/>
</dbReference>
<evidence type="ECO:0000256" key="4">
    <source>
        <dbReference type="RuleBase" id="RU004478"/>
    </source>
</evidence>
<dbReference type="EMBL" id="MHVL01000032">
    <property type="protein sequence ID" value="OHA92902.1"/>
    <property type="molecule type" value="Genomic_DNA"/>
</dbReference>
<dbReference type="SUPFAM" id="SSF58014">
    <property type="entry name" value="Coiled-coil domain of nucleotide exchange factor GrpE"/>
    <property type="match status" value="1"/>
</dbReference>
<organism evidence="7 8">
    <name type="scientific">Candidatus Zambryskibacteria bacterium RIFCSPHIGHO2_02_38_10.5</name>
    <dbReference type="NCBI Taxonomy" id="1802742"/>
    <lineage>
        <taxon>Bacteria</taxon>
        <taxon>Candidatus Zambryskiibacteriota</taxon>
    </lineage>
</organism>
<keyword evidence="5" id="KW-0175">Coiled coil</keyword>
<comment type="caution">
    <text evidence="7">The sequence shown here is derived from an EMBL/GenBank/DDBJ whole genome shotgun (WGS) entry which is preliminary data.</text>
</comment>
<comment type="subcellular location">
    <subcellularLocation>
        <location evidence="3">Cytoplasm</location>
    </subcellularLocation>
</comment>
<dbReference type="PRINTS" id="PR00773">
    <property type="entry name" value="GRPEPROTEIN"/>
</dbReference>
<feature type="compositionally biased region" description="Basic and acidic residues" evidence="6">
    <location>
        <begin position="1"/>
        <end position="10"/>
    </location>
</feature>
<dbReference type="PANTHER" id="PTHR21237">
    <property type="entry name" value="GRPE PROTEIN"/>
    <property type="match status" value="1"/>
</dbReference>
<dbReference type="GO" id="GO:0051087">
    <property type="term" value="F:protein-folding chaperone binding"/>
    <property type="evidence" value="ECO:0007669"/>
    <property type="project" value="InterPro"/>
</dbReference>
<dbReference type="InterPro" id="IPR000740">
    <property type="entry name" value="GrpE"/>
</dbReference>
<dbReference type="Pfam" id="PF01025">
    <property type="entry name" value="GrpE"/>
    <property type="match status" value="1"/>
</dbReference>
<dbReference type="GO" id="GO:0051082">
    <property type="term" value="F:unfolded protein binding"/>
    <property type="evidence" value="ECO:0007669"/>
    <property type="project" value="TreeGrafter"/>
</dbReference>
<dbReference type="GO" id="GO:0006457">
    <property type="term" value="P:protein folding"/>
    <property type="evidence" value="ECO:0007669"/>
    <property type="project" value="InterPro"/>
</dbReference>
<dbReference type="InterPro" id="IPR013805">
    <property type="entry name" value="GrpE_CC"/>
</dbReference>
<keyword evidence="2 3" id="KW-0143">Chaperone</keyword>
<dbReference type="HAMAP" id="MF_01151">
    <property type="entry name" value="GrpE"/>
    <property type="match status" value="1"/>
</dbReference>
<dbReference type="GO" id="GO:0005737">
    <property type="term" value="C:cytoplasm"/>
    <property type="evidence" value="ECO:0007669"/>
    <property type="project" value="UniProtKB-SubCell"/>
</dbReference>
<reference evidence="7 8" key="1">
    <citation type="journal article" date="2016" name="Nat. Commun.">
        <title>Thousands of microbial genomes shed light on interconnected biogeochemical processes in an aquifer system.</title>
        <authorList>
            <person name="Anantharaman K."/>
            <person name="Brown C.T."/>
            <person name="Hug L.A."/>
            <person name="Sharon I."/>
            <person name="Castelle C.J."/>
            <person name="Probst A.J."/>
            <person name="Thomas B.C."/>
            <person name="Singh A."/>
            <person name="Wilkins M.J."/>
            <person name="Karaoz U."/>
            <person name="Brodie E.L."/>
            <person name="Williams K.H."/>
            <person name="Hubbard S.S."/>
            <person name="Banfield J.F."/>
        </authorList>
    </citation>
    <scope>NUCLEOTIDE SEQUENCE [LARGE SCALE GENOMIC DNA]</scope>
</reference>
<sequence>MKDDEKKLNIEPEVDTDPGDETIDDVVFEDNTEVTGADYNVKVSKLRNRIKELEKKNVELLDGWQRDKAEFVNSRKRDEEQKKEFIKFSKADTIAELLPVLDSFESAFKNKETWESVDKNWRTGVEYIHSQLFGILAGHGLKVINPLGKMYDHSRDEAVENIKVEIEADNNKILEVVQVGYEFNGKEIRAPKVKVGQFGNK</sequence>
<evidence type="ECO:0000256" key="3">
    <source>
        <dbReference type="HAMAP-Rule" id="MF_01151"/>
    </source>
</evidence>
<evidence type="ECO:0000256" key="1">
    <source>
        <dbReference type="ARBA" id="ARBA00009054"/>
    </source>
</evidence>
<comment type="similarity">
    <text evidence="1 3 4">Belongs to the GrpE family.</text>
</comment>
<dbReference type="InterPro" id="IPR009012">
    <property type="entry name" value="GrpE_head"/>
</dbReference>
<gene>
    <name evidence="3" type="primary">grpE</name>
    <name evidence="7" type="ORF">A2W58_00090</name>
</gene>
<dbReference type="GO" id="GO:0042803">
    <property type="term" value="F:protein homodimerization activity"/>
    <property type="evidence" value="ECO:0007669"/>
    <property type="project" value="InterPro"/>
</dbReference>
<dbReference type="GO" id="GO:0000774">
    <property type="term" value="F:adenyl-nucleotide exchange factor activity"/>
    <property type="evidence" value="ECO:0007669"/>
    <property type="project" value="InterPro"/>
</dbReference>
<accession>A0A1G2T6V4</accession>
<dbReference type="Gene3D" id="3.90.20.20">
    <property type="match status" value="1"/>
</dbReference>
<evidence type="ECO:0000313" key="7">
    <source>
        <dbReference type="EMBL" id="OHA92902.1"/>
    </source>
</evidence>
<comment type="function">
    <text evidence="3">Participates actively in the response to hyperosmotic and heat shock by preventing the aggregation of stress-denatured proteins, in association with DnaK and GrpE. It is the nucleotide exchange factor for DnaK and may function as a thermosensor. Unfolded proteins bind initially to DnaJ; upon interaction with the DnaJ-bound protein, DnaK hydrolyzes its bound ATP, resulting in the formation of a stable complex. GrpE releases ADP from DnaK; ATP binding to DnaK triggers the release of the substrate protein, thus completing the reaction cycle. Several rounds of ATP-dependent interactions between DnaJ, DnaK and GrpE are required for fully efficient folding.</text>
</comment>
<protein>
    <recommendedName>
        <fullName evidence="3">Protein GrpE</fullName>
    </recommendedName>
    <alternativeName>
        <fullName evidence="3">HSP-70 cofactor</fullName>
    </alternativeName>
</protein>
<dbReference type="Proteomes" id="UP000179264">
    <property type="component" value="Unassembled WGS sequence"/>
</dbReference>
<dbReference type="SUPFAM" id="SSF51064">
    <property type="entry name" value="Head domain of nucleotide exchange factor GrpE"/>
    <property type="match status" value="1"/>
</dbReference>
<evidence type="ECO:0000313" key="8">
    <source>
        <dbReference type="Proteomes" id="UP000179264"/>
    </source>
</evidence>
<evidence type="ECO:0000256" key="5">
    <source>
        <dbReference type="SAM" id="Coils"/>
    </source>
</evidence>
<keyword evidence="3" id="KW-0963">Cytoplasm</keyword>
<keyword evidence="3" id="KW-0346">Stress response</keyword>
<evidence type="ECO:0000256" key="6">
    <source>
        <dbReference type="SAM" id="MobiDB-lite"/>
    </source>
</evidence>
<dbReference type="CDD" id="cd00446">
    <property type="entry name" value="GrpE"/>
    <property type="match status" value="1"/>
</dbReference>
<dbReference type="Gene3D" id="2.30.22.10">
    <property type="entry name" value="Head domain of nucleotide exchange factor GrpE"/>
    <property type="match status" value="1"/>
</dbReference>
<name>A0A1G2T6V4_9BACT</name>
<feature type="region of interest" description="Disordered" evidence="6">
    <location>
        <begin position="1"/>
        <end position="23"/>
    </location>
</feature>
<comment type="subunit">
    <text evidence="3">Homodimer.</text>
</comment>
<proteinExistence type="inferred from homology"/>